<reference evidence="4" key="1">
    <citation type="submission" date="2020-01" db="EMBL/GenBank/DDBJ databases">
        <title>Draft genome sequence of the Termite Coptotermes fromosanus.</title>
        <authorList>
            <person name="Itakura S."/>
            <person name="Yosikawa Y."/>
            <person name="Umezawa K."/>
        </authorList>
    </citation>
    <scope>NUCLEOTIDE SEQUENCE [LARGE SCALE GENOMIC DNA]</scope>
</reference>
<feature type="region of interest" description="Disordered" evidence="1">
    <location>
        <begin position="584"/>
        <end position="712"/>
    </location>
</feature>
<accession>A0A6L2PGT8</accession>
<feature type="region of interest" description="Disordered" evidence="1">
    <location>
        <begin position="157"/>
        <end position="176"/>
    </location>
</feature>
<feature type="compositionally biased region" description="Polar residues" evidence="1">
    <location>
        <begin position="400"/>
        <end position="417"/>
    </location>
</feature>
<comment type="caution">
    <text evidence="3">The sequence shown here is derived from an EMBL/GenBank/DDBJ whole genome shotgun (WGS) entry which is preliminary data.</text>
</comment>
<evidence type="ECO:0000256" key="1">
    <source>
        <dbReference type="SAM" id="MobiDB-lite"/>
    </source>
</evidence>
<feature type="compositionally biased region" description="Low complexity" evidence="1">
    <location>
        <begin position="702"/>
        <end position="712"/>
    </location>
</feature>
<gene>
    <name evidence="3" type="ORF">Cfor_04217</name>
</gene>
<feature type="compositionally biased region" description="Basic and acidic residues" evidence="1">
    <location>
        <begin position="974"/>
        <end position="1013"/>
    </location>
</feature>
<feature type="compositionally biased region" description="Polar residues" evidence="1">
    <location>
        <begin position="584"/>
        <end position="604"/>
    </location>
</feature>
<feature type="compositionally biased region" description="Basic and acidic residues" evidence="1">
    <location>
        <begin position="105"/>
        <end position="115"/>
    </location>
</feature>
<feature type="compositionally biased region" description="Polar residues" evidence="1">
    <location>
        <begin position="612"/>
        <end position="622"/>
    </location>
</feature>
<feature type="region of interest" description="Disordered" evidence="1">
    <location>
        <begin position="400"/>
        <end position="423"/>
    </location>
</feature>
<evidence type="ECO:0000313" key="4">
    <source>
        <dbReference type="Proteomes" id="UP000502823"/>
    </source>
</evidence>
<feature type="region of interest" description="Disordered" evidence="1">
    <location>
        <begin position="235"/>
        <end position="286"/>
    </location>
</feature>
<feature type="compositionally biased region" description="Basic and acidic residues" evidence="1">
    <location>
        <begin position="923"/>
        <end position="942"/>
    </location>
</feature>
<dbReference type="Proteomes" id="UP000502823">
    <property type="component" value="Unassembled WGS sequence"/>
</dbReference>
<protein>
    <submittedName>
        <fullName evidence="3">Uncharacterized protein</fullName>
    </submittedName>
</protein>
<feature type="region of interest" description="Disordered" evidence="1">
    <location>
        <begin position="105"/>
        <end position="126"/>
    </location>
</feature>
<feature type="compositionally biased region" description="Basic and acidic residues" evidence="1">
    <location>
        <begin position="246"/>
        <end position="279"/>
    </location>
</feature>
<feature type="signal peptide" evidence="2">
    <location>
        <begin position="1"/>
        <end position="30"/>
    </location>
</feature>
<keyword evidence="2" id="KW-0732">Signal</keyword>
<dbReference type="OrthoDB" id="9625900at2759"/>
<evidence type="ECO:0000313" key="3">
    <source>
        <dbReference type="EMBL" id="GFG31779.1"/>
    </source>
</evidence>
<feature type="compositionally biased region" description="Basic and acidic residues" evidence="1">
    <location>
        <begin position="623"/>
        <end position="675"/>
    </location>
</feature>
<dbReference type="EMBL" id="BLKM01000329">
    <property type="protein sequence ID" value="GFG31779.1"/>
    <property type="molecule type" value="Genomic_DNA"/>
</dbReference>
<dbReference type="InParanoid" id="A0A6L2PGT8"/>
<organism evidence="3 4">
    <name type="scientific">Coptotermes formosanus</name>
    <name type="common">Formosan subterranean termite</name>
    <dbReference type="NCBI Taxonomy" id="36987"/>
    <lineage>
        <taxon>Eukaryota</taxon>
        <taxon>Metazoa</taxon>
        <taxon>Ecdysozoa</taxon>
        <taxon>Arthropoda</taxon>
        <taxon>Hexapoda</taxon>
        <taxon>Insecta</taxon>
        <taxon>Pterygota</taxon>
        <taxon>Neoptera</taxon>
        <taxon>Polyneoptera</taxon>
        <taxon>Dictyoptera</taxon>
        <taxon>Blattodea</taxon>
        <taxon>Blattoidea</taxon>
        <taxon>Termitoidae</taxon>
        <taxon>Rhinotermitidae</taxon>
        <taxon>Coptotermes</taxon>
    </lineage>
</organism>
<feature type="compositionally biased region" description="Polar residues" evidence="1">
    <location>
        <begin position="1467"/>
        <end position="1481"/>
    </location>
</feature>
<feature type="compositionally biased region" description="Basic and acidic residues" evidence="1">
    <location>
        <begin position="1516"/>
        <end position="1532"/>
    </location>
</feature>
<feature type="compositionally biased region" description="Basic and acidic residues" evidence="1">
    <location>
        <begin position="1496"/>
        <end position="1508"/>
    </location>
</feature>
<proteinExistence type="predicted"/>
<keyword evidence="4" id="KW-1185">Reference proteome</keyword>
<feature type="compositionally biased region" description="Polar residues" evidence="1">
    <location>
        <begin position="676"/>
        <end position="693"/>
    </location>
</feature>
<evidence type="ECO:0000256" key="2">
    <source>
        <dbReference type="SAM" id="SignalP"/>
    </source>
</evidence>
<sequence length="1731" mass="195754">MRKTRLKILPARCLAMIGFLLLYLACPILAELSRAQPDRGLASFFQLQELEHCASPPEDPGEGGCVNSRNVQMTMTRTVSPDNGHPHTCFITDAFLLKNTCSVDQRPEENADGHPKPATRYARTAPRRLLAARSKDPSAATFKIEAPQRQIKYRSLKRTQAPHEEPAVRSQRPEALSTRTLLAMQHGERTASERTETTRRSLFMERRVTKTTAEKSLSRKISELKVQRRGLKEIQPPSVTAAEQRTLAKEDVSRKTEMRTSQRTTERKIPQKDGSRRLALENQAAPKLPVGREFNVHRRASTERRSLLRILADHRLYQSDTTRKLSGARKPEKSVVSESRIRELIVPRTTSAKAESSTRILAEHRMLEYGNSRRISSERQPSLRLASDKISERLFLSRTSSKPNFSDTRLSRASQSDIRQDDSKHIRALSEPAQISRISTERFGSERRSGSRVAHTEARSYAERLLSRRNSLNEAGNSERRYSTKRFPEKSINSERISVIRRTARSISSHLPTNSRVSRTLPFTSITFRNPGRLYEERTRMMSQDRVFRSLPSVQLLSSSSELKENERQSSGFVSRITSGRQSVIISSDKPSSRTITDRTQASRISKERLPQISSNRLSPSRKSIDRTAVHRIADNRRISASALEEKRNMRLSHERRSLSSESSDRRSSFRKTEARQSSSDRSSPLNSIVTTRISEERRGSRASSTTRRLLTSSTVRLPARISERRLDQSVSSRLSEFTASRRISSERVLGQSSKIRKNVPPSVSDKRLPTDTPAYKYNHVDESTARQSIIRTSAERALILRHSKRPYAENIIALSDSSGVSTRRLTSEKDSRSTERLLSIRGSGQLSAKRLAPITGSRKPAERLKSSKFSGKISVERLTSEKDPKRFAERLASVVNSMRISAERQRLSRSTENSAHAMFSRRVSEQRLLPERDSKRYDKGVESVTNSRRVSAGRLTPERQSRMSAEPFSPARDSMRIIPDSRRSSESETRFRDSKKLSSGRKPLEKVSRRSVEGSPSVRKSRTILTAFKNPTDSSKSEASLSLLNNSRKSVAERKTTQRYSKSTERLPFFRVSRAISRGPDNQRSSERSAERLATLRHSRIYVSRLTTQSNSRSAEHFTPLRVSSRTSTERLVTQHFRPVEHWIPARDSRSISTERLTSHRSAEQSGQFVTGTGSARSSERINFNRNDRITGESVASIRASRGISPEMLSDKRDSRVTSTTRTSRRTNIDFTSITRHRISPKQVEIQKNDKISAVHLALVRGSRSASTELLSQGSRRYVGRIPTVLSTRKTTARRQISERDSRRIAERSTYVRNPIMSSNRWASDRESRRTVKLLGPADSRKITIERDSSRSVEHLISVRNSRISAEIMTMRNSRRSVDRFSTDRNSRISNERIGSDRRSTDRLLSSRDFRRVYNKPLGSEMNSERSVVSVATNSNYRRTSTERLVSERNSKPSLGHLANLRNTRRLSTNGLSSVRNSKASADRLKSLRGSVQVSHERQAVSKESTPHHLATSRSLDRVSTRTISSERRISQPEPLSTIHITSKSPVHRDAARMSNVRNTRLAYGHVSKNQALHQGFVLSDKYFSTMDNTTLKTESLFGTGLSLEIIQKSVVGFMSAQYSNCSDKVIEYIKCVLASLTLMWPALAIWKEGVPASLISFDGTSAFLPKMDHLNSFFTDKTTSNYAFVPDDLTLFGSNKTCPPVMRDSHSVVTTMVGAGVTAAVMLLSTRSK</sequence>
<feature type="region of interest" description="Disordered" evidence="1">
    <location>
        <begin position="725"/>
        <end position="776"/>
    </location>
</feature>
<feature type="chain" id="PRO_5026751027" evidence="2">
    <location>
        <begin position="31"/>
        <end position="1731"/>
    </location>
</feature>
<name>A0A6L2PGT8_COPFO</name>
<feature type="region of interest" description="Disordered" evidence="1">
    <location>
        <begin position="1467"/>
        <end position="1532"/>
    </location>
</feature>
<feature type="region of interest" description="Disordered" evidence="1">
    <location>
        <begin position="1159"/>
        <end position="1178"/>
    </location>
</feature>
<feature type="compositionally biased region" description="Polar residues" evidence="1">
    <location>
        <begin position="1165"/>
        <end position="1178"/>
    </location>
</feature>
<feature type="compositionally biased region" description="Polar residues" evidence="1">
    <location>
        <begin position="729"/>
        <end position="743"/>
    </location>
</feature>
<feature type="region of interest" description="Disordered" evidence="1">
    <location>
        <begin position="904"/>
        <end position="1020"/>
    </location>
</feature>